<sequence>MIAEYAAASATIVGLLSAFATGRDVTKGKELSEFIAWLIEHNHHQLVDEINKDQATTVFIKAFLNREIPQIHAKLDAVLALVQSLMERRSAGEEAAFGTPLNAHYGKRIITFLFEQFKSHGFTNDDFDYALEETRALLDQHLEPINLYVLEKMVRECLSSNASATEIVHEHWQNLVD</sequence>
<organism evidence="1 2">
    <name type="scientific">Marinobacter albus</name>
    <dbReference type="NCBI Taxonomy" id="3030833"/>
    <lineage>
        <taxon>Bacteria</taxon>
        <taxon>Pseudomonadati</taxon>
        <taxon>Pseudomonadota</taxon>
        <taxon>Gammaproteobacteria</taxon>
        <taxon>Pseudomonadales</taxon>
        <taxon>Marinobacteraceae</taxon>
        <taxon>Marinobacter</taxon>
    </lineage>
</organism>
<proteinExistence type="predicted"/>
<evidence type="ECO:0000313" key="1">
    <source>
        <dbReference type="EMBL" id="MDK9556105.1"/>
    </source>
</evidence>
<reference evidence="1 2" key="1">
    <citation type="submission" date="2023-05" db="EMBL/GenBank/DDBJ databases">
        <title>Marinobacter albus sp. nov., a marine bacterium isolated from sand in a coastal intertidal zone of huludao.</title>
        <authorList>
            <person name="Deng T."/>
        </authorList>
    </citation>
    <scope>NUCLEOTIDE SEQUENCE [LARGE SCALE GENOMIC DNA]</scope>
    <source>
        <strain evidence="1 2">M216</strain>
    </source>
</reference>
<name>A0ABT7H997_9GAMM</name>
<dbReference type="RefSeq" id="WP_285366862.1">
    <property type="nucleotide sequence ID" value="NZ_JASSQD010000001.1"/>
</dbReference>
<keyword evidence="2" id="KW-1185">Reference proteome</keyword>
<accession>A0ABT7H997</accession>
<dbReference type="EMBL" id="JASSQD010000001">
    <property type="protein sequence ID" value="MDK9556105.1"/>
    <property type="molecule type" value="Genomic_DNA"/>
</dbReference>
<dbReference type="Proteomes" id="UP001223547">
    <property type="component" value="Unassembled WGS sequence"/>
</dbReference>
<comment type="caution">
    <text evidence="1">The sequence shown here is derived from an EMBL/GenBank/DDBJ whole genome shotgun (WGS) entry which is preliminary data.</text>
</comment>
<evidence type="ECO:0000313" key="2">
    <source>
        <dbReference type="Proteomes" id="UP001223547"/>
    </source>
</evidence>
<gene>
    <name evidence="1" type="ORF">QQF73_00610</name>
</gene>
<protein>
    <submittedName>
        <fullName evidence="1">Uncharacterized protein</fullName>
    </submittedName>
</protein>